<evidence type="ECO:0000256" key="1">
    <source>
        <dbReference type="SAM" id="MobiDB-lite"/>
    </source>
</evidence>
<dbReference type="GeneID" id="77727668"/>
<dbReference type="EMBL" id="JAKWFO010000004">
    <property type="protein sequence ID" value="KAI9637302.1"/>
    <property type="molecule type" value="Genomic_DNA"/>
</dbReference>
<protein>
    <submittedName>
        <fullName evidence="2">Uncharacterized protein</fullName>
    </submittedName>
</protein>
<proteinExistence type="predicted"/>
<keyword evidence="3" id="KW-1185">Reference proteome</keyword>
<dbReference type="RefSeq" id="XP_052947079.1">
    <property type="nucleotide sequence ID" value="XM_053088463.1"/>
</dbReference>
<reference evidence="2" key="1">
    <citation type="journal article" date="2022" name="G3 (Bethesda)">
        <title>High quality genome of the basidiomycete yeast Dioszegia hungarica PDD-24b-2 isolated from cloud water.</title>
        <authorList>
            <person name="Jarrige D."/>
            <person name="Haridas S."/>
            <person name="Bleykasten-Grosshans C."/>
            <person name="Joly M."/>
            <person name="Nadalig T."/>
            <person name="Sancelme M."/>
            <person name="Vuilleumier S."/>
            <person name="Grigoriev I.V."/>
            <person name="Amato P."/>
            <person name="Bringel F."/>
        </authorList>
    </citation>
    <scope>NUCLEOTIDE SEQUENCE</scope>
    <source>
        <strain evidence="2">PDD-24b-2</strain>
    </source>
</reference>
<gene>
    <name evidence="2" type="ORF">MKK02DRAFT_32181</name>
</gene>
<organism evidence="2 3">
    <name type="scientific">Dioszegia hungarica</name>
    <dbReference type="NCBI Taxonomy" id="4972"/>
    <lineage>
        <taxon>Eukaryota</taxon>
        <taxon>Fungi</taxon>
        <taxon>Dikarya</taxon>
        <taxon>Basidiomycota</taxon>
        <taxon>Agaricomycotina</taxon>
        <taxon>Tremellomycetes</taxon>
        <taxon>Tremellales</taxon>
        <taxon>Bulleribasidiaceae</taxon>
        <taxon>Dioszegia</taxon>
    </lineage>
</organism>
<feature type="compositionally biased region" description="Basic and acidic residues" evidence="1">
    <location>
        <begin position="173"/>
        <end position="186"/>
    </location>
</feature>
<name>A0AA38LTY8_9TREE</name>
<comment type="caution">
    <text evidence="2">The sequence shown here is derived from an EMBL/GenBank/DDBJ whole genome shotgun (WGS) entry which is preliminary data.</text>
</comment>
<evidence type="ECO:0000313" key="2">
    <source>
        <dbReference type="EMBL" id="KAI9637302.1"/>
    </source>
</evidence>
<feature type="region of interest" description="Disordered" evidence="1">
    <location>
        <begin position="166"/>
        <end position="186"/>
    </location>
</feature>
<accession>A0AA38LTY8</accession>
<dbReference type="AlphaFoldDB" id="A0AA38LTY8"/>
<sequence>MSSLYPHDYVFVPDQPKAKLCGYSIGKRSSGRKSPTQYLTVFTYGLPPSTVGTSTDSHPLTSGQRGRRMVFPGRKVGNRYPVPKPSFTKVIAEHAWRTEAEEEDAGTDDETDSEYDEFAELRPLQERGPRIFVGRHRMTGRLEQFACLPQSKADTTSWEKITAWDSRRKRTRATNERREERQKEKGDGWWANAKMQVKSGVDPEPISHLAPPRNPRHPLTLHHVHTIGAPDRRRIEEDEYFDDNVMLVCQIITQKGNEPGTFEDSCTVVCGTCAAAEREIHEVANGGGLALSLTRTYTVEDVANKSRQKIERKVVDLLMASRWSPPGTHDDAREGIESFVHGRIQVTWLEDFKASPDGQLLMSHDAEAVYMLASIRAGEESRSQNTG</sequence>
<dbReference type="Proteomes" id="UP001164286">
    <property type="component" value="Unassembled WGS sequence"/>
</dbReference>
<evidence type="ECO:0000313" key="3">
    <source>
        <dbReference type="Proteomes" id="UP001164286"/>
    </source>
</evidence>